<dbReference type="EMBL" id="JAGYWB010000018">
    <property type="protein sequence ID" value="KAI0492765.1"/>
    <property type="molecule type" value="Genomic_DNA"/>
</dbReference>
<name>A0A8T3AEP5_DENNO</name>
<dbReference type="SMR" id="A0A8T3AEP5"/>
<accession>A0A8T3AEP5</accession>
<feature type="compositionally biased region" description="Low complexity" evidence="1">
    <location>
        <begin position="154"/>
        <end position="169"/>
    </location>
</feature>
<feature type="region of interest" description="Disordered" evidence="1">
    <location>
        <begin position="368"/>
        <end position="392"/>
    </location>
</feature>
<dbReference type="AlphaFoldDB" id="A0A8T3AEP5"/>
<feature type="region of interest" description="Disordered" evidence="1">
    <location>
        <begin position="237"/>
        <end position="264"/>
    </location>
</feature>
<feature type="compositionally biased region" description="Polar residues" evidence="1">
    <location>
        <begin position="238"/>
        <end position="247"/>
    </location>
</feature>
<organism evidence="2 3">
    <name type="scientific">Dendrobium nobile</name>
    <name type="common">Orchid</name>
    <dbReference type="NCBI Taxonomy" id="94219"/>
    <lineage>
        <taxon>Eukaryota</taxon>
        <taxon>Viridiplantae</taxon>
        <taxon>Streptophyta</taxon>
        <taxon>Embryophyta</taxon>
        <taxon>Tracheophyta</taxon>
        <taxon>Spermatophyta</taxon>
        <taxon>Magnoliopsida</taxon>
        <taxon>Liliopsida</taxon>
        <taxon>Asparagales</taxon>
        <taxon>Orchidaceae</taxon>
        <taxon>Epidendroideae</taxon>
        <taxon>Malaxideae</taxon>
        <taxon>Dendrobiinae</taxon>
        <taxon>Dendrobium</taxon>
    </lineage>
</organism>
<dbReference type="Proteomes" id="UP000829196">
    <property type="component" value="Unassembled WGS sequence"/>
</dbReference>
<feature type="region of interest" description="Disordered" evidence="1">
    <location>
        <begin position="125"/>
        <end position="172"/>
    </location>
</feature>
<comment type="caution">
    <text evidence="2">The sequence shown here is derived from an EMBL/GenBank/DDBJ whole genome shotgun (WGS) entry which is preliminary data.</text>
</comment>
<evidence type="ECO:0000313" key="3">
    <source>
        <dbReference type="Proteomes" id="UP000829196"/>
    </source>
</evidence>
<proteinExistence type="predicted"/>
<keyword evidence="3" id="KW-1185">Reference proteome</keyword>
<evidence type="ECO:0000256" key="1">
    <source>
        <dbReference type="SAM" id="MobiDB-lite"/>
    </source>
</evidence>
<dbReference type="Pfam" id="PF03004">
    <property type="entry name" value="Transposase_24"/>
    <property type="match status" value="1"/>
</dbReference>
<sequence>MCVDLRKDTATAAGLKRGIRPHLPRGIETIAGLRAPRNGPMEGQIRSCIRLTIEDSVSRQHTPMGSNISDLIKPDTSARMGFSRCFLDLSSLNSVDSSWLEYPNEDTILPLRGMAFNDELPRKSIKNTFGRPKKVTSGLSSKAKPSVGTSSSHPATQTQSSPTLPTPLAGSQFYSPDPRFPSPYPMHGTFFYPYYPPPSSMGVPSTYPYPLYTQPLYYLSPPLPFPGGPFTFMKQRPETTSSPTTNGRMLIEPESDTFHPSKKPTHKIRDIIQSKFDAPYASWKKIPKEVRDIWFREFEIDFYWLPQHNSKIRENFEKRGSTRLRDMFTDMKKSGERALWISESVWDELTRIWASLDYSKRRDQNKMNRASDIGGMGSALHTDSSVPHTKNRKRLKEILGREPTSVELHTRTHQRREDQQWVDHRARVFEEYTLLRESQNVASEGSSAASTNCSDYNIWPQAVGGMHKDRIYGLGLQAHAFEGQTSSSSRFSTSNQEGLVSQQVTALTTELEQVQKSQKVMQMQQSRILQELHKIREQFREKQTTETEE</sequence>
<gene>
    <name evidence="2" type="ORF">KFK09_027041</name>
</gene>
<evidence type="ECO:0000313" key="2">
    <source>
        <dbReference type="EMBL" id="KAI0492765.1"/>
    </source>
</evidence>
<dbReference type="InterPro" id="IPR004252">
    <property type="entry name" value="Probable_transposase_24"/>
</dbReference>
<dbReference type="OrthoDB" id="1434255at2759"/>
<protein>
    <submittedName>
        <fullName evidence="2">Uncharacterized protein</fullName>
    </submittedName>
</protein>
<reference evidence="2" key="1">
    <citation type="journal article" date="2022" name="Front. Genet.">
        <title>Chromosome-Scale Assembly of the Dendrobium nobile Genome Provides Insights Into the Molecular Mechanism of the Biosynthesis of the Medicinal Active Ingredient of Dendrobium.</title>
        <authorList>
            <person name="Xu Q."/>
            <person name="Niu S.-C."/>
            <person name="Li K.-L."/>
            <person name="Zheng P.-J."/>
            <person name="Zhang X.-J."/>
            <person name="Jia Y."/>
            <person name="Liu Y."/>
            <person name="Niu Y.-X."/>
            <person name="Yu L.-H."/>
            <person name="Chen D.-F."/>
            <person name="Zhang G.-Q."/>
        </authorList>
    </citation>
    <scope>NUCLEOTIDE SEQUENCE</scope>
    <source>
        <tissue evidence="2">Leaf</tissue>
    </source>
</reference>